<dbReference type="EMBL" id="CABVLZ010000007">
    <property type="protein sequence ID" value="VVU95642.1"/>
    <property type="molecule type" value="Genomic_DNA"/>
</dbReference>
<evidence type="ECO:0000313" key="2">
    <source>
        <dbReference type="EMBL" id="VVU95642.1"/>
    </source>
</evidence>
<gene>
    <name evidence="2" type="ORF">CPAV1605_1395</name>
</gene>
<dbReference type="InterPro" id="IPR050318">
    <property type="entry name" value="DENR/SUI1_TIF"/>
</dbReference>
<dbReference type="GO" id="GO:0003743">
    <property type="term" value="F:translation initiation factor activity"/>
    <property type="evidence" value="ECO:0007669"/>
    <property type="project" value="UniProtKB-KW"/>
</dbReference>
<dbReference type="Gene3D" id="3.30.780.10">
    <property type="entry name" value="SUI1-like domain"/>
    <property type="match status" value="1"/>
</dbReference>
<keyword evidence="2" id="KW-0648">Protein biosynthesis</keyword>
<dbReference type="GO" id="GO:0001731">
    <property type="term" value="P:formation of translation preinitiation complex"/>
    <property type="evidence" value="ECO:0007669"/>
    <property type="project" value="TreeGrafter"/>
</dbReference>
<dbReference type="PANTHER" id="PTHR12789">
    <property type="entry name" value="DENSITY-REGULATED PROTEIN HOMOLOG"/>
    <property type="match status" value="1"/>
</dbReference>
<proteinExistence type="predicted"/>
<protein>
    <submittedName>
        <fullName evidence="2">Translation initiation factor SUI1</fullName>
    </submittedName>
</protein>
<dbReference type="InterPro" id="IPR001950">
    <property type="entry name" value="SUI1"/>
</dbReference>
<evidence type="ECO:0000259" key="1">
    <source>
        <dbReference type="PROSITE" id="PS50296"/>
    </source>
</evidence>
<organism evidence="2">
    <name type="scientific">seawater metagenome</name>
    <dbReference type="NCBI Taxonomy" id="1561972"/>
    <lineage>
        <taxon>unclassified sequences</taxon>
        <taxon>metagenomes</taxon>
        <taxon>ecological metagenomes</taxon>
    </lineage>
</organism>
<keyword evidence="2" id="KW-0396">Initiation factor</keyword>
<dbReference type="GO" id="GO:0003729">
    <property type="term" value="F:mRNA binding"/>
    <property type="evidence" value="ECO:0007669"/>
    <property type="project" value="TreeGrafter"/>
</dbReference>
<feature type="domain" description="SUI1" evidence="1">
    <location>
        <begin position="56"/>
        <end position="127"/>
    </location>
</feature>
<dbReference type="AlphaFoldDB" id="A0A5E8CMB0"/>
<dbReference type="SUPFAM" id="SSF55159">
    <property type="entry name" value="eIF1-like"/>
    <property type="match status" value="1"/>
</dbReference>
<name>A0A5E8CMB0_9ZZZZ</name>
<sequence>MELINEGNKLKLTDIDCLVILVKAKRLFTIAASYLLFQNASSEEELFLIDELDKKIKIKSQPRSKKKSICIIEGLSFEKEELKGMLKQMKKLFACNGNIVDNEEHGLIIQLQGDVKNKVKKFLMTTYKIKDDKICIFE</sequence>
<accession>A0A5E8CMB0</accession>
<reference evidence="2" key="1">
    <citation type="submission" date="2019-09" db="EMBL/GenBank/DDBJ databases">
        <authorList>
            <person name="Needham M D."/>
        </authorList>
    </citation>
    <scope>NUCLEOTIDE SEQUENCE</scope>
</reference>
<dbReference type="GO" id="GO:0002188">
    <property type="term" value="P:translation reinitiation"/>
    <property type="evidence" value="ECO:0007669"/>
    <property type="project" value="TreeGrafter"/>
</dbReference>
<dbReference type="Pfam" id="PF01253">
    <property type="entry name" value="SUI1"/>
    <property type="match status" value="1"/>
</dbReference>
<dbReference type="PROSITE" id="PS50296">
    <property type="entry name" value="SUI1"/>
    <property type="match status" value="1"/>
</dbReference>
<dbReference type="PANTHER" id="PTHR12789:SF0">
    <property type="entry name" value="DENSITY-REGULATED PROTEIN"/>
    <property type="match status" value="1"/>
</dbReference>
<dbReference type="InterPro" id="IPR036877">
    <property type="entry name" value="SUI1_dom_sf"/>
</dbReference>